<sequence length="78" mass="8737">MDIDTISYAYESVDGRFTIKPRLSRRWRVKHDGHPWGDSFTTAEEAAKAVAAAFAVPEQLSQWSEVGDYHTELGGLIP</sequence>
<keyword evidence="2" id="KW-1185">Reference proteome</keyword>
<evidence type="ECO:0000313" key="2">
    <source>
        <dbReference type="Proteomes" id="UP001064933"/>
    </source>
</evidence>
<organism evidence="1 2">
    <name type="scientific">Roseateles amylovorans</name>
    <dbReference type="NCBI Taxonomy" id="2978473"/>
    <lineage>
        <taxon>Bacteria</taxon>
        <taxon>Pseudomonadati</taxon>
        <taxon>Pseudomonadota</taxon>
        <taxon>Betaproteobacteria</taxon>
        <taxon>Burkholderiales</taxon>
        <taxon>Sphaerotilaceae</taxon>
        <taxon>Roseateles</taxon>
    </lineage>
</organism>
<protein>
    <recommendedName>
        <fullName evidence="3">DUF2188 domain-containing protein</fullName>
    </recommendedName>
</protein>
<reference evidence="1" key="1">
    <citation type="submission" date="2022-10" db="EMBL/GenBank/DDBJ databases">
        <title>Characterization and whole genome sequencing of a new Roseateles species, isolated from fresh water.</title>
        <authorList>
            <person name="Guliayeva D.Y."/>
            <person name="Akhremchuk A.E."/>
            <person name="Sikolenko M.A."/>
            <person name="Valentovich L.N."/>
            <person name="Sidarenka A.V."/>
        </authorList>
    </citation>
    <scope>NUCLEOTIDE SEQUENCE</scope>
    <source>
        <strain evidence="1">BIM B-1768</strain>
    </source>
</reference>
<dbReference type="Proteomes" id="UP001064933">
    <property type="component" value="Chromosome"/>
</dbReference>
<evidence type="ECO:0008006" key="3">
    <source>
        <dbReference type="Google" id="ProtNLM"/>
    </source>
</evidence>
<proteinExistence type="predicted"/>
<dbReference type="RefSeq" id="WP_261760193.1">
    <property type="nucleotide sequence ID" value="NZ_CP104562.2"/>
</dbReference>
<evidence type="ECO:0000313" key="1">
    <source>
        <dbReference type="EMBL" id="UXH80374.1"/>
    </source>
</evidence>
<name>A0ABY6B641_9BURK</name>
<dbReference type="EMBL" id="CP104562">
    <property type="protein sequence ID" value="UXH80374.1"/>
    <property type="molecule type" value="Genomic_DNA"/>
</dbReference>
<accession>A0ABY6B641</accession>
<gene>
    <name evidence="1" type="ORF">N4261_11065</name>
</gene>